<dbReference type="InterPro" id="IPR005467">
    <property type="entry name" value="His_kinase_dom"/>
</dbReference>
<evidence type="ECO:0000256" key="11">
    <source>
        <dbReference type="SAM" id="Phobius"/>
    </source>
</evidence>
<dbReference type="GO" id="GO:0005886">
    <property type="term" value="C:plasma membrane"/>
    <property type="evidence" value="ECO:0007669"/>
    <property type="project" value="TreeGrafter"/>
</dbReference>
<dbReference type="CDD" id="cd00082">
    <property type="entry name" value="HisKA"/>
    <property type="match status" value="1"/>
</dbReference>
<evidence type="ECO:0000256" key="4">
    <source>
        <dbReference type="ARBA" id="ARBA00022553"/>
    </source>
</evidence>
<dbReference type="InterPro" id="IPR036097">
    <property type="entry name" value="HisK_dim/P_sf"/>
</dbReference>
<dbReference type="AlphaFoldDB" id="A0A4Y9SET9"/>
<dbReference type="RefSeq" id="WP_135206806.1">
    <property type="nucleotide sequence ID" value="NZ_SPVF01000115.1"/>
</dbReference>
<evidence type="ECO:0000256" key="1">
    <source>
        <dbReference type="ARBA" id="ARBA00000085"/>
    </source>
</evidence>
<evidence type="ECO:0000256" key="12">
    <source>
        <dbReference type="SAM" id="SignalP"/>
    </source>
</evidence>
<comment type="catalytic activity">
    <reaction evidence="1">
        <text>ATP + protein L-histidine = ADP + protein N-phospho-L-histidine.</text>
        <dbReference type="EC" id="2.7.13.3"/>
    </reaction>
</comment>
<evidence type="ECO:0000313" key="16">
    <source>
        <dbReference type="Proteomes" id="UP000298438"/>
    </source>
</evidence>
<name>A0A4Y9SET9_9BURK</name>
<dbReference type="Gene3D" id="1.10.287.130">
    <property type="match status" value="1"/>
</dbReference>
<keyword evidence="7 15" id="KW-0418">Kinase</keyword>
<evidence type="ECO:0000256" key="8">
    <source>
        <dbReference type="ARBA" id="ARBA00022989"/>
    </source>
</evidence>
<dbReference type="PANTHER" id="PTHR45436:SF16">
    <property type="entry name" value="HISTIDINE KINASE"/>
    <property type="match status" value="1"/>
</dbReference>
<keyword evidence="5" id="KW-0808">Transferase</keyword>
<dbReference type="EMBL" id="SPVF01000115">
    <property type="protein sequence ID" value="TFW21767.1"/>
    <property type="molecule type" value="Genomic_DNA"/>
</dbReference>
<evidence type="ECO:0000259" key="13">
    <source>
        <dbReference type="PROSITE" id="PS50109"/>
    </source>
</evidence>
<feature type="domain" description="Histidine kinase" evidence="13">
    <location>
        <begin position="224"/>
        <end position="429"/>
    </location>
</feature>
<evidence type="ECO:0000256" key="5">
    <source>
        <dbReference type="ARBA" id="ARBA00022679"/>
    </source>
</evidence>
<evidence type="ECO:0000256" key="7">
    <source>
        <dbReference type="ARBA" id="ARBA00022777"/>
    </source>
</evidence>
<comment type="caution">
    <text evidence="15">The sequence shown here is derived from an EMBL/GenBank/DDBJ whole genome shotgun (WGS) entry which is preliminary data.</text>
</comment>
<dbReference type="Proteomes" id="UP000298438">
    <property type="component" value="Unassembled WGS sequence"/>
</dbReference>
<keyword evidence="12" id="KW-0732">Signal</keyword>
<keyword evidence="6 11" id="KW-0812">Transmembrane</keyword>
<dbReference type="Gene3D" id="3.30.565.10">
    <property type="entry name" value="Histidine kinase-like ATPase, C-terminal domain"/>
    <property type="match status" value="1"/>
</dbReference>
<keyword evidence="10 11" id="KW-0472">Membrane</keyword>
<accession>A0A4Y9SET9</accession>
<feature type="signal peptide" evidence="12">
    <location>
        <begin position="1"/>
        <end position="25"/>
    </location>
</feature>
<sequence length="430" mass="46416">MRPSLRLKAALGFAAATLALLAVQAAGMRHWAADLEGRLLGALVTGDMHSALHWYQADPAALPPFNPQAGAHLVQEPGPDSGAAAKVALPETLRGLPPGIHEVPSVDGGALHVAVGKLGTERVIRVYDFRQYEDGLGALWQRAALAIAALVLAAGLLGYWCVGLVGRQVRDLGRQVAALRTGSTRRIAPGSAAEPEVIELAATVEAYHHRMQAMVERERAFTGNVSHELRTPLTAILTTCELLEIDKSLGPAARQRVEKIERAARHMHALTHTLLSLAREDGPRAATAIALRGAVNEVLDLHADTLQRRQLLAHVEVAPEARVLADPSDLHIVLSNLLDNAVRHASHSRIDVMLEGDELRIRDQGCGIDPAALPYLFERHYRGAAEDGQGAGIGLHIVKQICDRNRWEVRVDSEVGVGTCVRLRMPVHRS</sequence>
<dbReference type="PROSITE" id="PS50885">
    <property type="entry name" value="HAMP"/>
    <property type="match status" value="1"/>
</dbReference>
<dbReference type="SUPFAM" id="SSF47384">
    <property type="entry name" value="Homodimeric domain of signal transducing histidine kinase"/>
    <property type="match status" value="1"/>
</dbReference>
<dbReference type="EC" id="2.7.13.3" evidence="3"/>
<proteinExistence type="predicted"/>
<evidence type="ECO:0000256" key="9">
    <source>
        <dbReference type="ARBA" id="ARBA00023012"/>
    </source>
</evidence>
<evidence type="ECO:0000259" key="14">
    <source>
        <dbReference type="PROSITE" id="PS50885"/>
    </source>
</evidence>
<evidence type="ECO:0000256" key="10">
    <source>
        <dbReference type="ARBA" id="ARBA00023136"/>
    </source>
</evidence>
<dbReference type="PRINTS" id="PR00344">
    <property type="entry name" value="BCTRLSENSOR"/>
</dbReference>
<dbReference type="SMART" id="SM00387">
    <property type="entry name" value="HATPase_c"/>
    <property type="match status" value="1"/>
</dbReference>
<dbReference type="InterPro" id="IPR050428">
    <property type="entry name" value="TCS_sensor_his_kinase"/>
</dbReference>
<dbReference type="InterPro" id="IPR003661">
    <property type="entry name" value="HisK_dim/P_dom"/>
</dbReference>
<gene>
    <name evidence="15" type="ORF">E4L96_08620</name>
</gene>
<keyword evidence="4" id="KW-0597">Phosphoprotein</keyword>
<dbReference type="InterPro" id="IPR004358">
    <property type="entry name" value="Sig_transdc_His_kin-like_C"/>
</dbReference>
<dbReference type="InterPro" id="IPR003660">
    <property type="entry name" value="HAMP_dom"/>
</dbReference>
<protein>
    <recommendedName>
        <fullName evidence="3">histidine kinase</fullName>
        <ecNumber evidence="3">2.7.13.3</ecNumber>
    </recommendedName>
</protein>
<keyword evidence="16" id="KW-1185">Reference proteome</keyword>
<evidence type="ECO:0000313" key="15">
    <source>
        <dbReference type="EMBL" id="TFW21767.1"/>
    </source>
</evidence>
<dbReference type="GO" id="GO:0000155">
    <property type="term" value="F:phosphorelay sensor kinase activity"/>
    <property type="evidence" value="ECO:0007669"/>
    <property type="project" value="InterPro"/>
</dbReference>
<reference evidence="15 16" key="1">
    <citation type="submission" date="2019-03" db="EMBL/GenBank/DDBJ databases">
        <title>Draft Genome Sequence of Massilia arenosa sp. nov., a Novel Massilia Species Isolated from a Sandy-loam Maize Soil.</title>
        <authorList>
            <person name="Raths R."/>
            <person name="Peta V."/>
            <person name="Bucking H."/>
        </authorList>
    </citation>
    <scope>NUCLEOTIDE SEQUENCE [LARGE SCALE GENOMIC DNA]</scope>
    <source>
        <strain evidence="15 16">MC02</strain>
    </source>
</reference>
<evidence type="ECO:0000256" key="3">
    <source>
        <dbReference type="ARBA" id="ARBA00012438"/>
    </source>
</evidence>
<keyword evidence="8 11" id="KW-1133">Transmembrane helix</keyword>
<evidence type="ECO:0000256" key="2">
    <source>
        <dbReference type="ARBA" id="ARBA00004370"/>
    </source>
</evidence>
<comment type="subcellular location">
    <subcellularLocation>
        <location evidence="2">Membrane</location>
    </subcellularLocation>
</comment>
<dbReference type="OrthoDB" id="9121563at2"/>
<dbReference type="Pfam" id="PF02518">
    <property type="entry name" value="HATPase_c"/>
    <property type="match status" value="1"/>
</dbReference>
<dbReference type="InterPro" id="IPR003594">
    <property type="entry name" value="HATPase_dom"/>
</dbReference>
<dbReference type="PROSITE" id="PS50109">
    <property type="entry name" value="HIS_KIN"/>
    <property type="match status" value="1"/>
</dbReference>
<dbReference type="PANTHER" id="PTHR45436">
    <property type="entry name" value="SENSOR HISTIDINE KINASE YKOH"/>
    <property type="match status" value="1"/>
</dbReference>
<feature type="domain" description="HAMP" evidence="14">
    <location>
        <begin position="163"/>
        <end position="216"/>
    </location>
</feature>
<dbReference type="SMART" id="SM00388">
    <property type="entry name" value="HisKA"/>
    <property type="match status" value="1"/>
</dbReference>
<dbReference type="InterPro" id="IPR036890">
    <property type="entry name" value="HATPase_C_sf"/>
</dbReference>
<dbReference type="SUPFAM" id="SSF55874">
    <property type="entry name" value="ATPase domain of HSP90 chaperone/DNA topoisomerase II/histidine kinase"/>
    <property type="match status" value="1"/>
</dbReference>
<keyword evidence="9" id="KW-0902">Two-component regulatory system</keyword>
<dbReference type="Pfam" id="PF00512">
    <property type="entry name" value="HisKA"/>
    <property type="match status" value="1"/>
</dbReference>
<feature type="transmembrane region" description="Helical" evidence="11">
    <location>
        <begin position="143"/>
        <end position="165"/>
    </location>
</feature>
<evidence type="ECO:0000256" key="6">
    <source>
        <dbReference type="ARBA" id="ARBA00022692"/>
    </source>
</evidence>
<feature type="chain" id="PRO_5021288798" description="histidine kinase" evidence="12">
    <location>
        <begin position="26"/>
        <end position="430"/>
    </location>
</feature>
<organism evidence="15 16">
    <name type="scientific">Zemynaea arenosa</name>
    <dbReference type="NCBI Taxonomy" id="2561931"/>
    <lineage>
        <taxon>Bacteria</taxon>
        <taxon>Pseudomonadati</taxon>
        <taxon>Pseudomonadota</taxon>
        <taxon>Betaproteobacteria</taxon>
        <taxon>Burkholderiales</taxon>
        <taxon>Oxalobacteraceae</taxon>
        <taxon>Telluria group</taxon>
        <taxon>Zemynaea</taxon>
    </lineage>
</organism>